<sequence>MKNLAASCMLIEAIGEGVRQIDKLTQSRLWSERPEIPWIDVIGVRNHIAHGYFDIDGDIVFDIVKNNLGSLLAAVEYFLGKSEII</sequence>
<dbReference type="Gene3D" id="1.20.120.580">
    <property type="entry name" value="bsu32300-like"/>
    <property type="match status" value="1"/>
</dbReference>
<keyword evidence="1" id="KW-0597">Phosphoprotein</keyword>
<evidence type="ECO:0000313" key="7">
    <source>
        <dbReference type="EMBL" id="HIR63291.1"/>
    </source>
</evidence>
<evidence type="ECO:0000313" key="8">
    <source>
        <dbReference type="Proteomes" id="UP000886744"/>
    </source>
</evidence>
<proteinExistence type="inferred from homology"/>
<evidence type="ECO:0000256" key="4">
    <source>
        <dbReference type="ARBA" id="ARBA00022741"/>
    </source>
</evidence>
<keyword evidence="2" id="KW-1277">Toxin-antitoxin system</keyword>
<dbReference type="PANTHER" id="PTHR34139">
    <property type="entry name" value="UPF0331 PROTEIN MJ0127"/>
    <property type="match status" value="1"/>
</dbReference>
<dbReference type="AlphaFoldDB" id="A0A9D1J6V4"/>
<gene>
    <name evidence="7" type="ORF">IAC94_07205</name>
</gene>
<dbReference type="PANTHER" id="PTHR34139:SF1">
    <property type="entry name" value="RNASE MJ1380-RELATED"/>
    <property type="match status" value="1"/>
</dbReference>
<accession>A0A9D1J6V4</accession>
<dbReference type="EMBL" id="DVHI01000088">
    <property type="protein sequence ID" value="HIR63291.1"/>
    <property type="molecule type" value="Genomic_DNA"/>
</dbReference>
<keyword evidence="3" id="KW-0540">Nuclease</keyword>
<dbReference type="Proteomes" id="UP000886744">
    <property type="component" value="Unassembled WGS sequence"/>
</dbReference>
<dbReference type="InterPro" id="IPR051813">
    <property type="entry name" value="HepT_RNase_toxin"/>
</dbReference>
<reference evidence="7" key="1">
    <citation type="submission" date="2020-10" db="EMBL/GenBank/DDBJ databases">
        <authorList>
            <person name="Gilroy R."/>
        </authorList>
    </citation>
    <scope>NUCLEOTIDE SEQUENCE</scope>
    <source>
        <strain evidence="7">ChiHjej13B12-12457</strain>
    </source>
</reference>
<dbReference type="Pfam" id="PF01934">
    <property type="entry name" value="HepT-like"/>
    <property type="match status" value="1"/>
</dbReference>
<comment type="caution">
    <text evidence="7">The sequence shown here is derived from an EMBL/GenBank/DDBJ whole genome shotgun (WGS) entry which is preliminary data.</text>
</comment>
<dbReference type="GO" id="GO:0000166">
    <property type="term" value="F:nucleotide binding"/>
    <property type="evidence" value="ECO:0007669"/>
    <property type="project" value="UniProtKB-KW"/>
</dbReference>
<name>A0A9D1J6V4_9BACT</name>
<protein>
    <submittedName>
        <fullName evidence="7">DUF86 domain-containing protein</fullName>
    </submittedName>
</protein>
<dbReference type="InterPro" id="IPR008201">
    <property type="entry name" value="HepT-like"/>
</dbReference>
<organism evidence="7 8">
    <name type="scientific">Candidatus Coprenecus avistercoris</name>
    <dbReference type="NCBI Taxonomy" id="2840730"/>
    <lineage>
        <taxon>Bacteria</taxon>
        <taxon>Pseudomonadati</taxon>
        <taxon>Bacteroidota</taxon>
        <taxon>Bacteroidia</taxon>
        <taxon>Bacteroidales</taxon>
        <taxon>Rikenellaceae</taxon>
        <taxon>Rikenellaceae incertae sedis</taxon>
        <taxon>Candidatus Coprenecus</taxon>
    </lineage>
</organism>
<keyword evidence="4" id="KW-0547">Nucleotide-binding</keyword>
<dbReference type="InterPro" id="IPR037038">
    <property type="entry name" value="HepT-like_sf"/>
</dbReference>
<keyword evidence="5" id="KW-0378">Hydrolase</keyword>
<evidence type="ECO:0000256" key="3">
    <source>
        <dbReference type="ARBA" id="ARBA00022722"/>
    </source>
</evidence>
<dbReference type="GO" id="GO:0016787">
    <property type="term" value="F:hydrolase activity"/>
    <property type="evidence" value="ECO:0007669"/>
    <property type="project" value="UniProtKB-KW"/>
</dbReference>
<dbReference type="GO" id="GO:0004540">
    <property type="term" value="F:RNA nuclease activity"/>
    <property type="evidence" value="ECO:0007669"/>
    <property type="project" value="InterPro"/>
</dbReference>
<dbReference type="GO" id="GO:0110001">
    <property type="term" value="C:toxin-antitoxin complex"/>
    <property type="evidence" value="ECO:0007669"/>
    <property type="project" value="InterPro"/>
</dbReference>
<evidence type="ECO:0000256" key="2">
    <source>
        <dbReference type="ARBA" id="ARBA00022649"/>
    </source>
</evidence>
<evidence type="ECO:0000256" key="5">
    <source>
        <dbReference type="ARBA" id="ARBA00022801"/>
    </source>
</evidence>
<reference evidence="7" key="2">
    <citation type="journal article" date="2021" name="PeerJ">
        <title>Extensive microbial diversity within the chicken gut microbiome revealed by metagenomics and culture.</title>
        <authorList>
            <person name="Gilroy R."/>
            <person name="Ravi A."/>
            <person name="Getino M."/>
            <person name="Pursley I."/>
            <person name="Horton D.L."/>
            <person name="Alikhan N.F."/>
            <person name="Baker D."/>
            <person name="Gharbi K."/>
            <person name="Hall N."/>
            <person name="Watson M."/>
            <person name="Adriaenssens E.M."/>
            <person name="Foster-Nyarko E."/>
            <person name="Jarju S."/>
            <person name="Secka A."/>
            <person name="Antonio M."/>
            <person name="Oren A."/>
            <person name="Chaudhuri R.R."/>
            <person name="La Ragione R."/>
            <person name="Hildebrand F."/>
            <person name="Pallen M.J."/>
        </authorList>
    </citation>
    <scope>NUCLEOTIDE SEQUENCE</scope>
    <source>
        <strain evidence="7">ChiHjej13B12-12457</strain>
    </source>
</reference>
<comment type="similarity">
    <text evidence="6">Belongs to the HepT RNase toxin family.</text>
</comment>
<evidence type="ECO:0000256" key="1">
    <source>
        <dbReference type="ARBA" id="ARBA00022553"/>
    </source>
</evidence>
<evidence type="ECO:0000256" key="6">
    <source>
        <dbReference type="ARBA" id="ARBA00024207"/>
    </source>
</evidence>